<dbReference type="SUPFAM" id="SSF57667">
    <property type="entry name" value="beta-beta-alpha zinc fingers"/>
    <property type="match status" value="1"/>
</dbReference>
<protein>
    <recommendedName>
        <fullName evidence="1">C2H2-type domain-containing protein</fullName>
    </recommendedName>
</protein>
<dbReference type="EMBL" id="JAWPEI010000006">
    <property type="protein sequence ID" value="KAK4724256.1"/>
    <property type="molecule type" value="Genomic_DNA"/>
</dbReference>
<dbReference type="Proteomes" id="UP001311915">
    <property type="component" value="Unassembled WGS sequence"/>
</dbReference>
<dbReference type="InterPro" id="IPR036236">
    <property type="entry name" value="Znf_C2H2_sf"/>
</dbReference>
<dbReference type="InterPro" id="IPR013087">
    <property type="entry name" value="Znf_C2H2_type"/>
</dbReference>
<evidence type="ECO:0000259" key="1">
    <source>
        <dbReference type="Pfam" id="PF12874"/>
    </source>
</evidence>
<comment type="caution">
    <text evidence="2">The sequence shown here is derived from an EMBL/GenBank/DDBJ whole genome shotgun (WGS) entry which is preliminary data.</text>
</comment>
<gene>
    <name evidence="2" type="ORF">R3W88_027035</name>
</gene>
<dbReference type="PANTHER" id="PTHR47487">
    <property type="entry name" value="OS06G0651300 PROTEIN-RELATED"/>
    <property type="match status" value="1"/>
</dbReference>
<evidence type="ECO:0000313" key="2">
    <source>
        <dbReference type="EMBL" id="KAK4724256.1"/>
    </source>
</evidence>
<name>A0AAV9LEW0_9SOLN</name>
<organism evidence="2 3">
    <name type="scientific">Solanum pinnatisectum</name>
    <name type="common">tansyleaf nightshade</name>
    <dbReference type="NCBI Taxonomy" id="50273"/>
    <lineage>
        <taxon>Eukaryota</taxon>
        <taxon>Viridiplantae</taxon>
        <taxon>Streptophyta</taxon>
        <taxon>Embryophyta</taxon>
        <taxon>Tracheophyta</taxon>
        <taxon>Spermatophyta</taxon>
        <taxon>Magnoliopsida</taxon>
        <taxon>eudicotyledons</taxon>
        <taxon>Gunneridae</taxon>
        <taxon>Pentapetalae</taxon>
        <taxon>asterids</taxon>
        <taxon>lamiids</taxon>
        <taxon>Solanales</taxon>
        <taxon>Solanaceae</taxon>
        <taxon>Solanoideae</taxon>
        <taxon>Solaneae</taxon>
        <taxon>Solanum</taxon>
    </lineage>
</organism>
<proteinExistence type="predicted"/>
<feature type="domain" description="C2H2-type" evidence="1">
    <location>
        <begin position="94"/>
        <end position="118"/>
    </location>
</feature>
<dbReference type="PANTHER" id="PTHR47487:SF14">
    <property type="entry name" value="U1-TYPE DOMAIN-CONTAINING PROTEIN"/>
    <property type="match status" value="1"/>
</dbReference>
<evidence type="ECO:0000313" key="3">
    <source>
        <dbReference type="Proteomes" id="UP001311915"/>
    </source>
</evidence>
<dbReference type="AlphaFoldDB" id="A0AAV9LEW0"/>
<sequence length="265" mass="30225">MCEGHRLKNQAEAFDEMISEVPFWYRAGESKISILNRRPEVEISQEQPLDFSGILLVKPNTIFSGAKRKAITLIEEVADKPSLSSVLVKNVTEWNCEICQVFTTSQDCLNDHLQRKKHKCKEATFREQKNDNKNWSIGFFPKKSKVIQLVECPCDDMISGKKSEEGSSSPNNNYLPFLLIFNNANDMRNNADHENQNISGFTFWCDGGTYDWKKTQTERGEQNYSIGLSSMKPQFIQLVEHPSNDMILGKKLEEGSSSTNDNDQP</sequence>
<keyword evidence="3" id="KW-1185">Reference proteome</keyword>
<reference evidence="2 3" key="1">
    <citation type="submission" date="2023-10" db="EMBL/GenBank/DDBJ databases">
        <title>Genome-Wide Identification Analysis in wild type Solanum Pinnatisectum Reveals Some Genes Defensing Phytophthora Infestans.</title>
        <authorList>
            <person name="Sun C."/>
        </authorList>
    </citation>
    <scope>NUCLEOTIDE SEQUENCE [LARGE SCALE GENOMIC DNA]</scope>
    <source>
        <strain evidence="2">LQN</strain>
        <tissue evidence="2">Leaf</tissue>
    </source>
</reference>
<dbReference type="Gene3D" id="3.30.160.60">
    <property type="entry name" value="Classic Zinc Finger"/>
    <property type="match status" value="1"/>
</dbReference>
<dbReference type="Pfam" id="PF12874">
    <property type="entry name" value="zf-met"/>
    <property type="match status" value="1"/>
</dbReference>
<accession>A0AAV9LEW0</accession>